<feature type="region of interest" description="Disordered" evidence="1">
    <location>
        <begin position="1"/>
        <end position="21"/>
    </location>
</feature>
<organism evidence="2 3">
    <name type="scientific">Novipirellula galeiformis</name>
    <dbReference type="NCBI Taxonomy" id="2528004"/>
    <lineage>
        <taxon>Bacteria</taxon>
        <taxon>Pseudomonadati</taxon>
        <taxon>Planctomycetota</taxon>
        <taxon>Planctomycetia</taxon>
        <taxon>Pirellulales</taxon>
        <taxon>Pirellulaceae</taxon>
        <taxon>Novipirellula</taxon>
    </lineage>
</organism>
<accession>A0A5C6CMX6</accession>
<comment type="caution">
    <text evidence="2">The sequence shown here is derived from an EMBL/GenBank/DDBJ whole genome shotgun (WGS) entry which is preliminary data.</text>
</comment>
<keyword evidence="3" id="KW-1185">Reference proteome</keyword>
<gene>
    <name evidence="2" type="ORF">Pla52o_23730</name>
</gene>
<dbReference type="Proteomes" id="UP000316304">
    <property type="component" value="Unassembled WGS sequence"/>
</dbReference>
<sequence>MTRSFNSQLPAPARKRPIRTRSVDEGNHIQIKLLGLSFFWGGDEL</sequence>
<evidence type="ECO:0000256" key="1">
    <source>
        <dbReference type="SAM" id="MobiDB-lite"/>
    </source>
</evidence>
<proteinExistence type="predicted"/>
<protein>
    <submittedName>
        <fullName evidence="2">Uncharacterized protein</fullName>
    </submittedName>
</protein>
<dbReference type="AlphaFoldDB" id="A0A5C6CMX6"/>
<evidence type="ECO:0000313" key="2">
    <source>
        <dbReference type="EMBL" id="TWU24446.1"/>
    </source>
</evidence>
<evidence type="ECO:0000313" key="3">
    <source>
        <dbReference type="Proteomes" id="UP000316304"/>
    </source>
</evidence>
<name>A0A5C6CMX6_9BACT</name>
<dbReference type="EMBL" id="SJPT01000003">
    <property type="protein sequence ID" value="TWU24446.1"/>
    <property type="molecule type" value="Genomic_DNA"/>
</dbReference>
<reference evidence="2 3" key="1">
    <citation type="submission" date="2019-02" db="EMBL/GenBank/DDBJ databases">
        <title>Deep-cultivation of Planctomycetes and their phenomic and genomic characterization uncovers novel biology.</title>
        <authorList>
            <person name="Wiegand S."/>
            <person name="Jogler M."/>
            <person name="Boedeker C."/>
            <person name="Pinto D."/>
            <person name="Vollmers J."/>
            <person name="Rivas-Marin E."/>
            <person name="Kohn T."/>
            <person name="Peeters S.H."/>
            <person name="Heuer A."/>
            <person name="Rast P."/>
            <person name="Oberbeckmann S."/>
            <person name="Bunk B."/>
            <person name="Jeske O."/>
            <person name="Meyerdierks A."/>
            <person name="Storesund J.E."/>
            <person name="Kallscheuer N."/>
            <person name="Luecker S."/>
            <person name="Lage O.M."/>
            <person name="Pohl T."/>
            <person name="Merkel B.J."/>
            <person name="Hornburger P."/>
            <person name="Mueller R.-W."/>
            <person name="Bruemmer F."/>
            <person name="Labrenz M."/>
            <person name="Spormann A.M."/>
            <person name="Op Den Camp H."/>
            <person name="Overmann J."/>
            <person name="Amann R."/>
            <person name="Jetten M.S.M."/>
            <person name="Mascher T."/>
            <person name="Medema M.H."/>
            <person name="Devos D.P."/>
            <person name="Kaster A.-K."/>
            <person name="Ovreas L."/>
            <person name="Rohde M."/>
            <person name="Galperin M.Y."/>
            <person name="Jogler C."/>
        </authorList>
    </citation>
    <scope>NUCLEOTIDE SEQUENCE [LARGE SCALE GENOMIC DNA]</scope>
    <source>
        <strain evidence="2 3">Pla52o</strain>
    </source>
</reference>